<dbReference type="InterPro" id="IPR053052">
    <property type="entry name" value="Imprinting_Balance_Reg"/>
</dbReference>
<dbReference type="PANTHER" id="PTHR45496">
    <property type="entry name" value="CHAPERONE DNAJ-DOMAIN SUPERFAMILY PROTEIN"/>
    <property type="match status" value="1"/>
</dbReference>
<keyword evidence="2" id="KW-1185">Reference proteome</keyword>
<gene>
    <name evidence="1" type="ORF">AAHA92_21220</name>
</gene>
<accession>A0ABD1GKY7</accession>
<reference evidence="1 2" key="1">
    <citation type="submission" date="2024-06" db="EMBL/GenBank/DDBJ databases">
        <title>A chromosome level genome sequence of Diviner's sage (Salvia divinorum).</title>
        <authorList>
            <person name="Ford S.A."/>
            <person name="Ro D.-K."/>
            <person name="Ness R.W."/>
            <person name="Phillips M.A."/>
        </authorList>
    </citation>
    <scope>NUCLEOTIDE SEQUENCE [LARGE SCALE GENOMIC DNA]</scope>
    <source>
        <strain evidence="1">SAF-2024a</strain>
        <tissue evidence="1">Leaf</tissue>
    </source>
</reference>
<organism evidence="1 2">
    <name type="scientific">Salvia divinorum</name>
    <name type="common">Maria pastora</name>
    <name type="synonym">Diviner's sage</name>
    <dbReference type="NCBI Taxonomy" id="28513"/>
    <lineage>
        <taxon>Eukaryota</taxon>
        <taxon>Viridiplantae</taxon>
        <taxon>Streptophyta</taxon>
        <taxon>Embryophyta</taxon>
        <taxon>Tracheophyta</taxon>
        <taxon>Spermatophyta</taxon>
        <taxon>Magnoliopsida</taxon>
        <taxon>eudicotyledons</taxon>
        <taxon>Gunneridae</taxon>
        <taxon>Pentapetalae</taxon>
        <taxon>asterids</taxon>
        <taxon>lamiids</taxon>
        <taxon>Lamiales</taxon>
        <taxon>Lamiaceae</taxon>
        <taxon>Nepetoideae</taxon>
        <taxon>Mentheae</taxon>
        <taxon>Salviinae</taxon>
        <taxon>Salvia</taxon>
        <taxon>Salvia subgen. Calosphace</taxon>
    </lineage>
</organism>
<dbReference type="Proteomes" id="UP001567538">
    <property type="component" value="Unassembled WGS sequence"/>
</dbReference>
<dbReference type="EMBL" id="JBEAFC010000008">
    <property type="protein sequence ID" value="KAL1544355.1"/>
    <property type="molecule type" value="Genomic_DNA"/>
</dbReference>
<sequence>MEHPFFPTTTTRADALRWLTIAEKLLSARHLMGSKSFATRARDSDPSLTPADQILAVVDTLLVGDHRIGNNPEDWYAILRLAP</sequence>
<proteinExistence type="predicted"/>
<comment type="caution">
    <text evidence="1">The sequence shown here is derived from an EMBL/GenBank/DDBJ whole genome shotgun (WGS) entry which is preliminary data.</text>
</comment>
<dbReference type="AlphaFoldDB" id="A0ABD1GKY7"/>
<evidence type="ECO:0000313" key="2">
    <source>
        <dbReference type="Proteomes" id="UP001567538"/>
    </source>
</evidence>
<dbReference type="PANTHER" id="PTHR45496:SF19">
    <property type="entry name" value="J DOMAIN-CONTAINING PROTEIN"/>
    <property type="match status" value="1"/>
</dbReference>
<name>A0ABD1GKY7_SALDI</name>
<evidence type="ECO:0000313" key="1">
    <source>
        <dbReference type="EMBL" id="KAL1544355.1"/>
    </source>
</evidence>
<protein>
    <submittedName>
        <fullName evidence="1">Uncharacterized protein</fullName>
    </submittedName>
</protein>